<evidence type="ECO:0000313" key="4">
    <source>
        <dbReference type="EMBL" id="MFH4984726.1"/>
    </source>
</evidence>
<comment type="caution">
    <text evidence="4">The sequence shown here is derived from an EMBL/GenBank/DDBJ whole genome shotgun (WGS) entry which is preliminary data.</text>
</comment>
<name>A0ABD6EXS9_9BILA</name>
<keyword evidence="2" id="KW-1133">Transmembrane helix</keyword>
<dbReference type="Proteomes" id="UP001608902">
    <property type="component" value="Unassembled WGS sequence"/>
</dbReference>
<dbReference type="EMBL" id="JBGFUD010020576">
    <property type="protein sequence ID" value="MFH4984726.1"/>
    <property type="molecule type" value="Genomic_DNA"/>
</dbReference>
<evidence type="ECO:0000256" key="1">
    <source>
        <dbReference type="SAM" id="MobiDB-lite"/>
    </source>
</evidence>
<proteinExistence type="predicted"/>
<evidence type="ECO:0000313" key="5">
    <source>
        <dbReference type="Proteomes" id="UP001608902"/>
    </source>
</evidence>
<gene>
    <name evidence="4" type="ORF">AB6A40_011435</name>
</gene>
<keyword evidence="5" id="KW-1185">Reference proteome</keyword>
<dbReference type="Pfam" id="PF16486">
    <property type="entry name" value="ArgoN"/>
    <property type="match status" value="1"/>
</dbReference>
<sequence length="220" mass="24819">MSGLLRRNVRSAQETRNEIDHASFNREMERCSLSRSSLSSSSSTSVNANSSRSQGYGPNNLRILERPNAPEAGDLPCVMAPKLQPAVEQERILVTTNIFPLEVEDRVVYRYDVTVSGVVPPGTRDSSKKDLVSASRLDPNRQRMCILLLRTALEKYRELREGEWLYDARSTLFANQPIDTKTVIIIIVIALLFYIVWLRFVGSLYAVSHVCECAEIGEIR</sequence>
<organism evidence="4 5">
    <name type="scientific">Gnathostoma spinigerum</name>
    <dbReference type="NCBI Taxonomy" id="75299"/>
    <lineage>
        <taxon>Eukaryota</taxon>
        <taxon>Metazoa</taxon>
        <taxon>Ecdysozoa</taxon>
        <taxon>Nematoda</taxon>
        <taxon>Chromadorea</taxon>
        <taxon>Rhabditida</taxon>
        <taxon>Spirurina</taxon>
        <taxon>Gnathostomatomorpha</taxon>
        <taxon>Gnathostomatoidea</taxon>
        <taxon>Gnathostomatidae</taxon>
        <taxon>Gnathostoma</taxon>
    </lineage>
</organism>
<reference evidence="4 5" key="1">
    <citation type="submission" date="2024-08" db="EMBL/GenBank/DDBJ databases">
        <title>Gnathostoma spinigerum genome.</title>
        <authorList>
            <person name="Gonzalez-Bertolin B."/>
            <person name="Monzon S."/>
            <person name="Zaballos A."/>
            <person name="Jimenez P."/>
            <person name="Dekumyoy P."/>
            <person name="Varona S."/>
            <person name="Cuesta I."/>
            <person name="Sumanam S."/>
            <person name="Adisakwattana P."/>
            <person name="Gasser R.B."/>
            <person name="Hernandez-Gonzalez A."/>
            <person name="Young N.D."/>
            <person name="Perteguer M.J."/>
        </authorList>
    </citation>
    <scope>NUCLEOTIDE SEQUENCE [LARGE SCALE GENOMIC DNA]</scope>
    <source>
        <strain evidence="4">AL3</strain>
        <tissue evidence="4">Liver</tissue>
    </source>
</reference>
<dbReference type="InterPro" id="IPR032474">
    <property type="entry name" value="Argonaute_N"/>
</dbReference>
<feature type="compositionally biased region" description="Basic and acidic residues" evidence="1">
    <location>
        <begin position="13"/>
        <end position="22"/>
    </location>
</feature>
<feature type="region of interest" description="Disordered" evidence="1">
    <location>
        <begin position="35"/>
        <end position="68"/>
    </location>
</feature>
<accession>A0ABD6EXS9</accession>
<evidence type="ECO:0000259" key="3">
    <source>
        <dbReference type="Pfam" id="PF16486"/>
    </source>
</evidence>
<keyword evidence="2" id="KW-0472">Membrane</keyword>
<feature type="compositionally biased region" description="Low complexity" evidence="1">
    <location>
        <begin position="35"/>
        <end position="53"/>
    </location>
</feature>
<feature type="domain" description="Protein argonaute N-terminal" evidence="3">
    <location>
        <begin position="91"/>
        <end position="181"/>
    </location>
</feature>
<feature type="region of interest" description="Disordered" evidence="1">
    <location>
        <begin position="1"/>
        <end position="22"/>
    </location>
</feature>
<protein>
    <recommendedName>
        <fullName evidence="3">Protein argonaute N-terminal domain-containing protein</fullName>
    </recommendedName>
</protein>
<evidence type="ECO:0000256" key="2">
    <source>
        <dbReference type="SAM" id="Phobius"/>
    </source>
</evidence>
<feature type="transmembrane region" description="Helical" evidence="2">
    <location>
        <begin position="182"/>
        <end position="200"/>
    </location>
</feature>
<dbReference type="AlphaFoldDB" id="A0ABD6EXS9"/>
<keyword evidence="2" id="KW-0812">Transmembrane</keyword>